<proteinExistence type="inferred from homology"/>
<comment type="function">
    <text evidence="1">Efflux system for nickel and cobalt.</text>
</comment>
<accession>A0A4S3MKU5</accession>
<feature type="transmembrane region" description="Helical" evidence="13">
    <location>
        <begin position="96"/>
        <end position="124"/>
    </location>
</feature>
<dbReference type="PANTHER" id="PTHR40659:SF1">
    <property type="entry name" value="NICKEL_COBALT EFFLUX SYSTEM RCNA"/>
    <property type="match status" value="1"/>
</dbReference>
<evidence type="ECO:0000256" key="14">
    <source>
        <dbReference type="SAM" id="MobiDB-lite"/>
    </source>
</evidence>
<feature type="transmembrane region" description="Helical" evidence="13">
    <location>
        <begin position="56"/>
        <end position="75"/>
    </location>
</feature>
<dbReference type="PANTHER" id="PTHR40659">
    <property type="entry name" value="NICKEL/COBALT EFFLUX SYSTEM RCNA"/>
    <property type="match status" value="1"/>
</dbReference>
<keyword evidence="16" id="KW-1185">Reference proteome</keyword>
<organism evidence="15 16">
    <name type="scientific">Aliigemmobacter aestuarii</name>
    <dbReference type="NCBI Taxonomy" id="1445661"/>
    <lineage>
        <taxon>Bacteria</taxon>
        <taxon>Pseudomonadati</taxon>
        <taxon>Pseudomonadota</taxon>
        <taxon>Alphaproteobacteria</taxon>
        <taxon>Rhodobacterales</taxon>
        <taxon>Paracoccaceae</taxon>
        <taxon>Aliigemmobacter</taxon>
    </lineage>
</organism>
<evidence type="ECO:0000313" key="15">
    <source>
        <dbReference type="EMBL" id="THD82465.1"/>
    </source>
</evidence>
<comment type="caution">
    <text evidence="15">The sequence shown here is derived from an EMBL/GenBank/DDBJ whole genome shotgun (WGS) entry which is preliminary data.</text>
</comment>
<evidence type="ECO:0000256" key="2">
    <source>
        <dbReference type="ARBA" id="ARBA00004651"/>
    </source>
</evidence>
<evidence type="ECO:0000256" key="13">
    <source>
        <dbReference type="RuleBase" id="RU362101"/>
    </source>
</evidence>
<keyword evidence="10" id="KW-0921">Nickel transport</keyword>
<evidence type="ECO:0000313" key="16">
    <source>
        <dbReference type="Proteomes" id="UP000309450"/>
    </source>
</evidence>
<evidence type="ECO:0000256" key="1">
    <source>
        <dbReference type="ARBA" id="ARBA00002510"/>
    </source>
</evidence>
<dbReference type="AlphaFoldDB" id="A0A4S3MKU5"/>
<feature type="region of interest" description="Disordered" evidence="14">
    <location>
        <begin position="165"/>
        <end position="203"/>
    </location>
</feature>
<reference evidence="15 16" key="1">
    <citation type="submission" date="2019-04" db="EMBL/GenBank/DDBJ databases">
        <title>Draft genome sequence of Gemmobacter aestuarii sp. nov.</title>
        <authorList>
            <person name="Hameed A."/>
            <person name="Lin S.-Y."/>
            <person name="Shahina M."/>
            <person name="Lai W.-A."/>
            <person name="Young C.-C."/>
        </authorList>
    </citation>
    <scope>NUCLEOTIDE SEQUENCE [LARGE SCALE GENOMIC DNA]</scope>
    <source>
        <strain evidence="15 16">CC-PW-75</strain>
    </source>
</reference>
<feature type="transmembrane region" description="Helical" evidence="13">
    <location>
        <begin position="300"/>
        <end position="318"/>
    </location>
</feature>
<feature type="transmembrane region" description="Helical" evidence="13">
    <location>
        <begin position="252"/>
        <end position="280"/>
    </location>
</feature>
<feature type="compositionally biased region" description="Basic and acidic residues" evidence="14">
    <location>
        <begin position="168"/>
        <end position="181"/>
    </location>
</feature>
<evidence type="ECO:0000256" key="9">
    <source>
        <dbReference type="ARBA" id="ARBA00023065"/>
    </source>
</evidence>
<keyword evidence="4 13" id="KW-0813">Transport</keyword>
<feature type="transmembrane region" description="Helical" evidence="13">
    <location>
        <begin position="136"/>
        <end position="154"/>
    </location>
</feature>
<dbReference type="GO" id="GO:0032025">
    <property type="term" value="P:response to cobalt ion"/>
    <property type="evidence" value="ECO:0007669"/>
    <property type="project" value="TreeGrafter"/>
</dbReference>
<dbReference type="Proteomes" id="UP000309450">
    <property type="component" value="Unassembled WGS sequence"/>
</dbReference>
<dbReference type="InterPro" id="IPR051224">
    <property type="entry name" value="NiCoT_RcnA"/>
</dbReference>
<keyword evidence="8 13" id="KW-1133">Transmembrane helix</keyword>
<evidence type="ECO:0000256" key="6">
    <source>
        <dbReference type="ARBA" id="ARBA00022596"/>
    </source>
</evidence>
<feature type="transmembrane region" description="Helical" evidence="13">
    <location>
        <begin position="225"/>
        <end position="246"/>
    </location>
</feature>
<keyword evidence="12" id="KW-0170">Cobalt</keyword>
<evidence type="ECO:0000256" key="10">
    <source>
        <dbReference type="ARBA" id="ARBA00023112"/>
    </source>
</evidence>
<dbReference type="GO" id="GO:0005886">
    <property type="term" value="C:plasma membrane"/>
    <property type="evidence" value="ECO:0007669"/>
    <property type="project" value="UniProtKB-SubCell"/>
</dbReference>
<sequence length="321" mass="33046">MRGLLLAGLAVALVLGTVWALGLTAPLSSWVADSQRSVQNQMAGAVRAIRAGDPGAVLALLAVAFGYGFFHAAGPGHGKMLIGGYGMARRVALGRLAAIALLSSLAQAAVAVALVYGFIALLGWTRQHVEGMAETVLDPVGTLAILGIGLWLVWRGGRGISRQVAAHDAAHHHPPHPEPANHHHAHHHHDHGHDHDDDHNEPCGCGHAHAPTLVEVERATDLRAVLALIAGIAIRPCSGALFLLILTWKMGIAGAGILGTFAMGLGTATVTVAVAAMAVWAREGALAALPGRSVARALPVLELAVGAVVALVAARMLMTAI</sequence>
<feature type="compositionally biased region" description="Basic and acidic residues" evidence="14">
    <location>
        <begin position="191"/>
        <end position="201"/>
    </location>
</feature>
<dbReference type="GO" id="GO:0046583">
    <property type="term" value="F:monoatomic cation efflux transmembrane transporter activity"/>
    <property type="evidence" value="ECO:0007669"/>
    <property type="project" value="TreeGrafter"/>
</dbReference>
<dbReference type="Pfam" id="PF03824">
    <property type="entry name" value="NicO"/>
    <property type="match status" value="1"/>
</dbReference>
<keyword evidence="11 13" id="KW-0472">Membrane</keyword>
<dbReference type="EMBL" id="SSND01000004">
    <property type="protein sequence ID" value="THD82465.1"/>
    <property type="molecule type" value="Genomic_DNA"/>
</dbReference>
<evidence type="ECO:0000256" key="4">
    <source>
        <dbReference type="ARBA" id="ARBA00022448"/>
    </source>
</evidence>
<evidence type="ECO:0000256" key="8">
    <source>
        <dbReference type="ARBA" id="ARBA00022989"/>
    </source>
</evidence>
<dbReference type="GO" id="GO:0006824">
    <property type="term" value="P:cobalt ion transport"/>
    <property type="evidence" value="ECO:0007669"/>
    <property type="project" value="UniProtKB-KW"/>
</dbReference>
<gene>
    <name evidence="15" type="ORF">E7811_14035</name>
</gene>
<keyword evidence="5" id="KW-1003">Cell membrane</keyword>
<name>A0A4S3MKU5_9RHOB</name>
<dbReference type="OrthoDB" id="9812956at2"/>
<dbReference type="InterPro" id="IPR011541">
    <property type="entry name" value="Ni/Co_transpt_high_affinity"/>
</dbReference>
<comment type="subcellular location">
    <subcellularLocation>
        <location evidence="2 13">Cell membrane</location>
        <topology evidence="2 13">Multi-pass membrane protein</topology>
    </subcellularLocation>
</comment>
<evidence type="ECO:0000256" key="5">
    <source>
        <dbReference type="ARBA" id="ARBA00022475"/>
    </source>
</evidence>
<evidence type="ECO:0000256" key="3">
    <source>
        <dbReference type="ARBA" id="ARBA00022426"/>
    </source>
</evidence>
<keyword evidence="6" id="KW-0533">Nickel</keyword>
<dbReference type="GO" id="GO:0015099">
    <property type="term" value="F:nickel cation transmembrane transporter activity"/>
    <property type="evidence" value="ECO:0007669"/>
    <property type="project" value="UniProtKB-UniRule"/>
</dbReference>
<keyword evidence="9" id="KW-0406">Ion transport</keyword>
<protein>
    <recommendedName>
        <fullName evidence="13">Nickel/cobalt efflux system</fullName>
    </recommendedName>
</protein>
<dbReference type="GO" id="GO:0010045">
    <property type="term" value="P:response to nickel cation"/>
    <property type="evidence" value="ECO:0007669"/>
    <property type="project" value="TreeGrafter"/>
</dbReference>
<evidence type="ECO:0000256" key="12">
    <source>
        <dbReference type="ARBA" id="ARBA00023285"/>
    </source>
</evidence>
<keyword evidence="7 13" id="KW-0812">Transmembrane</keyword>
<keyword evidence="3" id="KW-0171">Cobalt transport</keyword>
<evidence type="ECO:0000256" key="7">
    <source>
        <dbReference type="ARBA" id="ARBA00022692"/>
    </source>
</evidence>
<evidence type="ECO:0000256" key="11">
    <source>
        <dbReference type="ARBA" id="ARBA00023136"/>
    </source>
</evidence>
<comment type="similarity">
    <text evidence="13">Belongs to the NiCoT transporter (TC 2.A.52) family.</text>
</comment>